<evidence type="ECO:0000256" key="11">
    <source>
        <dbReference type="PIRSR" id="PIRSR000724-1"/>
    </source>
</evidence>
<dbReference type="InterPro" id="IPR015911">
    <property type="entry name" value="Phosphoglycerate_kinase_CS"/>
</dbReference>
<dbReference type="SUPFAM" id="SSF53748">
    <property type="entry name" value="Phosphoglycerate kinase"/>
    <property type="match status" value="1"/>
</dbReference>
<dbReference type="HOGENOM" id="CLU_025427_0_2_14"/>
<feature type="binding site" evidence="10">
    <location>
        <position position="122"/>
    </location>
    <ligand>
        <name>substrate</name>
    </ligand>
</feature>
<evidence type="ECO:0000256" key="2">
    <source>
        <dbReference type="ARBA" id="ARBA00004838"/>
    </source>
</evidence>
<evidence type="ECO:0000313" key="14">
    <source>
        <dbReference type="EMBL" id="CAT04982.1"/>
    </source>
</evidence>
<dbReference type="FunFam" id="3.40.50.1260:FF:000001">
    <property type="entry name" value="Phosphoglycerate kinase"/>
    <property type="match status" value="1"/>
</dbReference>
<dbReference type="Pfam" id="PF00162">
    <property type="entry name" value="PGK"/>
    <property type="match status" value="1"/>
</dbReference>
<dbReference type="Gene3D" id="3.40.50.1260">
    <property type="entry name" value="Phosphoglycerate kinase, N-terminal domain"/>
    <property type="match status" value="2"/>
</dbReference>
<dbReference type="HAMAP" id="MF_00145">
    <property type="entry name" value="Phosphoglyc_kinase"/>
    <property type="match status" value="1"/>
</dbReference>
<reference evidence="15" key="1">
    <citation type="journal article" date="2009" name="BMC Bioinformatics">
        <title>The Mycoplasma conjunctivae genome sequencing, annotation and analysis.</title>
        <authorList>
            <person name="Calderon-Copete S.P."/>
            <person name="Wigger G."/>
            <person name="Wunderlin C."/>
            <person name="Schmidheini T."/>
            <person name="Frey J."/>
            <person name="Quail M.A."/>
            <person name="Falquet L."/>
        </authorList>
    </citation>
    <scope>NUCLEOTIDE SEQUENCE [LARGE SCALE GENOMIC DNA]</scope>
    <source>
        <strain evidence="15">ATCC 25834 / NCTC 10147 / HRC/581</strain>
    </source>
</reference>
<evidence type="ECO:0000256" key="3">
    <source>
        <dbReference type="ARBA" id="ARBA00013061"/>
    </source>
</evidence>
<accession>C5J690</accession>
<feature type="binding site" evidence="10 11">
    <location>
        <begin position="62"/>
        <end position="65"/>
    </location>
    <ligand>
        <name>substrate</name>
    </ligand>
</feature>
<evidence type="ECO:0000256" key="9">
    <source>
        <dbReference type="ARBA" id="ARBA00023152"/>
    </source>
</evidence>
<feature type="binding site" evidence="10">
    <location>
        <position position="39"/>
    </location>
    <ligand>
        <name>substrate</name>
    </ligand>
</feature>
<dbReference type="EMBL" id="FM864216">
    <property type="protein sequence ID" value="CAT04982.1"/>
    <property type="molecule type" value="Genomic_DNA"/>
</dbReference>
<evidence type="ECO:0000313" key="15">
    <source>
        <dbReference type="Proteomes" id="UP000001491"/>
    </source>
</evidence>
<keyword evidence="10" id="KW-0963">Cytoplasm</keyword>
<evidence type="ECO:0000256" key="10">
    <source>
        <dbReference type="HAMAP-Rule" id="MF_00145"/>
    </source>
</evidence>
<dbReference type="AlphaFoldDB" id="C5J690"/>
<comment type="subcellular location">
    <subcellularLocation>
        <location evidence="10">Cytoplasm</location>
    </subcellularLocation>
</comment>
<dbReference type="GO" id="GO:0005524">
    <property type="term" value="F:ATP binding"/>
    <property type="evidence" value="ECO:0007669"/>
    <property type="project" value="UniProtKB-KW"/>
</dbReference>
<feature type="binding site" evidence="10 12">
    <location>
        <position position="210"/>
    </location>
    <ligand>
        <name>ATP</name>
        <dbReference type="ChEBI" id="CHEBI:30616"/>
    </ligand>
</feature>
<evidence type="ECO:0000256" key="8">
    <source>
        <dbReference type="ARBA" id="ARBA00022840"/>
    </source>
</evidence>
<organism evidence="14 15">
    <name type="scientific">Mesomycoplasma conjunctivae (strain ATCC 25834 / NCTC 10147 / HRC/581)</name>
    <name type="common">Mycoplasma conjunctivae</name>
    <dbReference type="NCBI Taxonomy" id="572263"/>
    <lineage>
        <taxon>Bacteria</taxon>
        <taxon>Bacillati</taxon>
        <taxon>Mycoplasmatota</taxon>
        <taxon>Mycoplasmoidales</taxon>
        <taxon>Metamycoplasmataceae</taxon>
        <taxon>Mesomycoplasma</taxon>
    </lineage>
</organism>
<feature type="binding site" evidence="10">
    <location>
        <position position="159"/>
    </location>
    <ligand>
        <name>substrate</name>
    </ligand>
</feature>
<keyword evidence="8 10" id="KW-0067">ATP-binding</keyword>
<dbReference type="UniPathway" id="UPA00109">
    <property type="reaction ID" value="UER00185"/>
</dbReference>
<feature type="binding site" evidence="10">
    <location>
        <position position="299"/>
    </location>
    <ligand>
        <name>ATP</name>
        <dbReference type="ChEBI" id="CHEBI:30616"/>
    </ligand>
</feature>
<sequence length="402" mass="44128">MNYKNKKFIDEISFLDKKVIMRVDYNVPIKDGKITSTKRIDATIKTIKKIINDGGKLILLSHLGRIKSADDLPKKSLKIVAQKLQETLGQPVIFINKTRGQEVEEAVAKLEKGQILMLENTRFEDLNNKAESKNNPELGKYWASLADVFINEAFGTLHREHASNAGIAQNISESAIGYLVKYELDALAKVVDDPKRPFVAIIGGAKISDKIGVLSSLLEKADKVLIGGGMSYTFKKALGYEIGISICEEDKLDLAQGLLEKYRDKIILSIDAACAREFADVEPIYFKDNPLEIAKDAEGMDIGPLTIRLFKNHLQGAKTILWNGTLGVAEFKNFSIGTNQIARIIASIPNCYSVIGGGDSVAAIEAQGIQKHFSHISTGGGASITFIEKGDLIGLQYIQDKN</sequence>
<evidence type="ECO:0000256" key="5">
    <source>
        <dbReference type="ARBA" id="ARBA00022679"/>
    </source>
</evidence>
<dbReference type="InterPro" id="IPR015824">
    <property type="entry name" value="Phosphoglycerate_kinase_N"/>
</dbReference>
<dbReference type="KEGG" id="mco:MCJ_002910"/>
<keyword evidence="7 10" id="KW-0418">Kinase</keyword>
<dbReference type="GO" id="GO:0043531">
    <property type="term" value="F:ADP binding"/>
    <property type="evidence" value="ECO:0007669"/>
    <property type="project" value="TreeGrafter"/>
</dbReference>
<protein>
    <recommendedName>
        <fullName evidence="4 10">Phosphoglycerate kinase</fullName>
        <ecNumber evidence="3 10">2.7.2.3</ecNumber>
    </recommendedName>
</protein>
<feature type="binding site" evidence="11">
    <location>
        <position position="122"/>
    </location>
    <ligand>
        <name>(2R)-3-phosphoglycerate</name>
        <dbReference type="ChEBI" id="CHEBI:58272"/>
    </ligand>
</feature>
<dbReference type="EC" id="2.7.2.3" evidence="3 10"/>
<dbReference type="InterPro" id="IPR036043">
    <property type="entry name" value="Phosphoglycerate_kinase_sf"/>
</dbReference>
<evidence type="ECO:0000256" key="13">
    <source>
        <dbReference type="RuleBase" id="RU000532"/>
    </source>
</evidence>
<feature type="binding site" evidence="11">
    <location>
        <position position="159"/>
    </location>
    <ligand>
        <name>(2R)-3-phosphoglycerate</name>
        <dbReference type="ChEBI" id="CHEBI:58272"/>
    </ligand>
</feature>
<evidence type="ECO:0000256" key="12">
    <source>
        <dbReference type="PIRSR" id="PIRSR000724-2"/>
    </source>
</evidence>
<keyword evidence="9 10" id="KW-0324">Glycolysis</keyword>
<name>C5J690_MESCH</name>
<dbReference type="PANTHER" id="PTHR11406:SF23">
    <property type="entry name" value="PHOSPHOGLYCERATE KINASE 1, CHLOROPLASTIC-RELATED"/>
    <property type="match status" value="1"/>
</dbReference>
<dbReference type="PROSITE" id="PS00111">
    <property type="entry name" value="PGLYCERATE_KINASE"/>
    <property type="match status" value="1"/>
</dbReference>
<keyword evidence="6 10" id="KW-0547">Nucleotide-binding</keyword>
<feature type="binding site" evidence="11">
    <location>
        <position position="39"/>
    </location>
    <ligand>
        <name>(2R)-3-phosphoglycerate</name>
        <dbReference type="ChEBI" id="CHEBI:58272"/>
    </ligand>
</feature>
<comment type="subunit">
    <text evidence="10">Monomer.</text>
</comment>
<gene>
    <name evidence="10 14" type="primary">pgk</name>
    <name evidence="14" type="ordered locus">MCJ_002910</name>
</gene>
<evidence type="ECO:0000256" key="7">
    <source>
        <dbReference type="ARBA" id="ARBA00022777"/>
    </source>
</evidence>
<feature type="binding site" evidence="10 11">
    <location>
        <begin position="24"/>
        <end position="26"/>
    </location>
    <ligand>
        <name>substrate</name>
    </ligand>
</feature>
<feature type="binding site" evidence="10 12">
    <location>
        <position position="330"/>
    </location>
    <ligand>
        <name>ATP</name>
        <dbReference type="ChEBI" id="CHEBI:30616"/>
    </ligand>
</feature>
<proteinExistence type="inferred from homology"/>
<comment type="catalytic activity">
    <reaction evidence="1 10 13">
        <text>(2R)-3-phosphoglycerate + ATP = (2R)-3-phospho-glyceroyl phosphate + ADP</text>
        <dbReference type="Rhea" id="RHEA:14801"/>
        <dbReference type="ChEBI" id="CHEBI:30616"/>
        <dbReference type="ChEBI" id="CHEBI:57604"/>
        <dbReference type="ChEBI" id="CHEBI:58272"/>
        <dbReference type="ChEBI" id="CHEBI:456216"/>
        <dbReference type="EC" id="2.7.2.3"/>
    </reaction>
</comment>
<evidence type="ECO:0000256" key="4">
    <source>
        <dbReference type="ARBA" id="ARBA00016471"/>
    </source>
</evidence>
<dbReference type="GO" id="GO:0005829">
    <property type="term" value="C:cytosol"/>
    <property type="evidence" value="ECO:0007669"/>
    <property type="project" value="TreeGrafter"/>
</dbReference>
<dbReference type="GO" id="GO:0006094">
    <property type="term" value="P:gluconeogenesis"/>
    <property type="evidence" value="ECO:0007669"/>
    <property type="project" value="TreeGrafter"/>
</dbReference>
<feature type="binding site" evidence="10 12">
    <location>
        <begin position="357"/>
        <end position="360"/>
    </location>
    <ligand>
        <name>ATP</name>
        <dbReference type="ChEBI" id="CHEBI:30616"/>
    </ligand>
</feature>
<dbReference type="InterPro" id="IPR001576">
    <property type="entry name" value="Phosphoglycerate_kinase"/>
</dbReference>
<keyword evidence="15" id="KW-1185">Reference proteome</keyword>
<dbReference type="eggNOG" id="COG0126">
    <property type="taxonomic scope" value="Bacteria"/>
</dbReference>
<comment type="pathway">
    <text evidence="2 10">Carbohydrate degradation; glycolysis; pyruvate from D-glyceraldehyde 3-phosphate: step 2/5.</text>
</comment>
<dbReference type="PRINTS" id="PR00477">
    <property type="entry name" value="PHGLYCKINASE"/>
</dbReference>
<dbReference type="PANTHER" id="PTHR11406">
    <property type="entry name" value="PHOSPHOGLYCERATE KINASE"/>
    <property type="match status" value="1"/>
</dbReference>
<dbReference type="PIRSF" id="PIRSF000724">
    <property type="entry name" value="Pgk"/>
    <property type="match status" value="1"/>
</dbReference>
<dbReference type="GO" id="GO:0006096">
    <property type="term" value="P:glycolytic process"/>
    <property type="evidence" value="ECO:0007669"/>
    <property type="project" value="UniProtKB-UniRule"/>
</dbReference>
<dbReference type="Proteomes" id="UP000001491">
    <property type="component" value="Chromosome"/>
</dbReference>
<comment type="similarity">
    <text evidence="10 13">Belongs to the phosphoglycerate kinase family.</text>
</comment>
<evidence type="ECO:0000256" key="6">
    <source>
        <dbReference type="ARBA" id="ARBA00022741"/>
    </source>
</evidence>
<dbReference type="GO" id="GO:0004618">
    <property type="term" value="F:phosphoglycerate kinase activity"/>
    <property type="evidence" value="ECO:0007669"/>
    <property type="project" value="UniProtKB-UniRule"/>
</dbReference>
<evidence type="ECO:0000256" key="1">
    <source>
        <dbReference type="ARBA" id="ARBA00000642"/>
    </source>
</evidence>
<keyword evidence="5 10" id="KW-0808">Transferase</keyword>